<dbReference type="Proteomes" id="UP000244338">
    <property type="component" value="Unassembled WGS sequence"/>
</dbReference>
<gene>
    <name evidence="1" type="ORF">BSOLF_2871</name>
</gene>
<accession>A0A2R6Y1R1</accession>
<protein>
    <submittedName>
        <fullName evidence="1">Uncharacterized protein</fullName>
    </submittedName>
</protein>
<sequence>MRVMSLFTVILLLVVMVWGTIELIPPEWEAQPRAQLIDVEPVASEATEQALETAMVWTLTRIELAGRITFADIDSKRLSLDLILPERSESMLWHDMWALGHDVFLGLPVKELWIRIFIQEFGRDQATEGQKRLWLATVAYRPDPLAEKKPEPWGEEIYRRLFSAEVQWMP</sequence>
<reference evidence="2" key="1">
    <citation type="journal article" date="2018" name="Sci. Rep.">
        <title>Lignite coal burning seam in the remote Altai Mountains harbors a hydrogen-driven thermophilic microbial community.</title>
        <authorList>
            <person name="Kadnikov V.V."/>
            <person name="Mardanov A.V."/>
            <person name="Ivasenko D.A."/>
            <person name="Antsiferov D.V."/>
            <person name="Beletsky A.V."/>
            <person name="Karnachuk O.V."/>
            <person name="Ravin N.V."/>
        </authorList>
    </citation>
    <scope>NUCLEOTIDE SEQUENCE [LARGE SCALE GENOMIC DNA]</scope>
</reference>
<proteinExistence type="predicted"/>
<evidence type="ECO:0000313" key="1">
    <source>
        <dbReference type="EMBL" id="PTQ56603.1"/>
    </source>
</evidence>
<comment type="caution">
    <text evidence="1">The sequence shown here is derived from an EMBL/GenBank/DDBJ whole genome shotgun (WGS) entry which is preliminary data.</text>
</comment>
<evidence type="ECO:0000313" key="2">
    <source>
        <dbReference type="Proteomes" id="UP000244338"/>
    </source>
</evidence>
<organism evidence="1 2">
    <name type="scientific">Candidatus Carbonibacillus altaicus</name>
    <dbReference type="NCBI Taxonomy" id="2163959"/>
    <lineage>
        <taxon>Bacteria</taxon>
        <taxon>Bacillati</taxon>
        <taxon>Bacillota</taxon>
        <taxon>Bacilli</taxon>
        <taxon>Bacillales</taxon>
        <taxon>Candidatus Carbonibacillus</taxon>
    </lineage>
</organism>
<dbReference type="EMBL" id="PEBX01000023">
    <property type="protein sequence ID" value="PTQ56603.1"/>
    <property type="molecule type" value="Genomic_DNA"/>
</dbReference>
<dbReference type="AlphaFoldDB" id="A0A2R6Y1R1"/>
<name>A0A2R6Y1R1_9BACL</name>